<dbReference type="AlphaFoldDB" id="A0A0G3GUC9"/>
<dbReference type="EMBL" id="CP011541">
    <property type="protein sequence ID" value="AKK04110.1"/>
    <property type="molecule type" value="Genomic_DNA"/>
</dbReference>
<dbReference type="PANTHER" id="PTHR10625:SF10">
    <property type="entry name" value="HISTONE DEACETYLASE HDAC1"/>
    <property type="match status" value="1"/>
</dbReference>
<keyword evidence="3" id="KW-0378">Hydrolase</keyword>
<dbReference type="KEGG" id="cei:CEPID_11410"/>
<dbReference type="OrthoDB" id="9808367at2"/>
<evidence type="ECO:0000259" key="2">
    <source>
        <dbReference type="Pfam" id="PF00850"/>
    </source>
</evidence>
<dbReference type="GO" id="GO:0040029">
    <property type="term" value="P:epigenetic regulation of gene expression"/>
    <property type="evidence" value="ECO:0007669"/>
    <property type="project" value="TreeGrafter"/>
</dbReference>
<feature type="domain" description="Histone deacetylase" evidence="2">
    <location>
        <begin position="20"/>
        <end position="308"/>
    </location>
</feature>
<sequence length="380" mass="41285">MKPLLVHHEDLFGYCLGDTHPMGPDRVRLTMCLAEHFGLLNLFDIEQPAALTPGTLEKVHTPAYLAALFDGQAHPEHGIGTEDNPLNLAIPPVALQIVAATVHATRAVWNGDRQRAVNVAGGLHHAQADAMHGFCMLNDAAVAIAWLLENGAQRVAYLDLDAHHGDGVEQLFWDDPRVLTVSAHESGLYLFPGTGFAHDIGGPSAAGTAVNIALDRGTADLAWLRTIHGIIPPILERFRPEILITQHGADPHRTDPLADLDLSLDALALAYRSVRSWAERYAQGRWVALGGGGYERDTAARVWTALLGAVADVEFAPTWAMPTHWRALVRGKASRTFGDPGAAEGLRDFHPEARVEARREAPMIATSRAVFPYWGLPPYT</sequence>
<dbReference type="Proteomes" id="UP000035368">
    <property type="component" value="Chromosome"/>
</dbReference>
<reference evidence="3 4" key="1">
    <citation type="submission" date="2015-05" db="EMBL/GenBank/DDBJ databases">
        <title>Complete genome sequence of Corynebacterium epidermidicanis DSM 45586, isolated from the skin of a dog suffering from pruritus.</title>
        <authorList>
            <person name="Ruckert C."/>
            <person name="Albersmeier A."/>
            <person name="Winkler A."/>
            <person name="Tauch A."/>
        </authorList>
    </citation>
    <scope>NUCLEOTIDE SEQUENCE [LARGE SCALE GENOMIC DNA]</scope>
    <source>
        <strain evidence="3 4">DSM 45586</strain>
    </source>
</reference>
<dbReference type="Gene3D" id="3.40.800.20">
    <property type="entry name" value="Histone deacetylase domain"/>
    <property type="match status" value="1"/>
</dbReference>
<dbReference type="Pfam" id="PF00850">
    <property type="entry name" value="Hist_deacetyl"/>
    <property type="match status" value="1"/>
</dbReference>
<dbReference type="RefSeq" id="WP_047241005.1">
    <property type="nucleotide sequence ID" value="NZ_CP011541.1"/>
</dbReference>
<evidence type="ECO:0000313" key="3">
    <source>
        <dbReference type="EMBL" id="AKK04110.1"/>
    </source>
</evidence>
<dbReference type="InterPro" id="IPR000286">
    <property type="entry name" value="HDACs"/>
</dbReference>
<comment type="similarity">
    <text evidence="1">Belongs to the histone deacetylase family.</text>
</comment>
<organism evidence="3 4">
    <name type="scientific">Corynebacterium epidermidicanis</name>
    <dbReference type="NCBI Taxonomy" id="1050174"/>
    <lineage>
        <taxon>Bacteria</taxon>
        <taxon>Bacillati</taxon>
        <taxon>Actinomycetota</taxon>
        <taxon>Actinomycetes</taxon>
        <taxon>Mycobacteriales</taxon>
        <taxon>Corynebacteriaceae</taxon>
        <taxon>Corynebacterium</taxon>
    </lineage>
</organism>
<dbReference type="STRING" id="1050174.CEPID_11410"/>
<dbReference type="InterPro" id="IPR037138">
    <property type="entry name" value="His_deacetylse_dom_sf"/>
</dbReference>
<name>A0A0G3GUC9_9CORY</name>
<dbReference type="GO" id="GO:0141221">
    <property type="term" value="F:histone deacetylase activity, hydrolytic mechanism"/>
    <property type="evidence" value="ECO:0007669"/>
    <property type="project" value="UniProtKB-EC"/>
</dbReference>
<accession>A0A0G3GUC9</accession>
<protein>
    <submittedName>
        <fullName evidence="3">Deacetylase, histone deacetylase/acetoin utilization protein</fullName>
        <ecNumber evidence="3">3.5.1.98</ecNumber>
    </submittedName>
</protein>
<proteinExistence type="inferred from homology"/>
<evidence type="ECO:0000256" key="1">
    <source>
        <dbReference type="ARBA" id="ARBA00005947"/>
    </source>
</evidence>
<keyword evidence="4" id="KW-1185">Reference proteome</keyword>
<dbReference type="InterPro" id="IPR023801">
    <property type="entry name" value="His_deacetylse_dom"/>
</dbReference>
<dbReference type="PRINTS" id="PR01270">
    <property type="entry name" value="HDASUPER"/>
</dbReference>
<gene>
    <name evidence="3" type="ORF">CEPID_11410</name>
</gene>
<evidence type="ECO:0000313" key="4">
    <source>
        <dbReference type="Proteomes" id="UP000035368"/>
    </source>
</evidence>
<dbReference type="PANTHER" id="PTHR10625">
    <property type="entry name" value="HISTONE DEACETYLASE HDAC1-RELATED"/>
    <property type="match status" value="1"/>
</dbReference>
<dbReference type="InterPro" id="IPR023696">
    <property type="entry name" value="Ureohydrolase_dom_sf"/>
</dbReference>
<dbReference type="EC" id="3.5.1.98" evidence="3"/>
<dbReference type="PATRIC" id="fig|1050174.4.peg.2303"/>
<dbReference type="SUPFAM" id="SSF52768">
    <property type="entry name" value="Arginase/deacetylase"/>
    <property type="match status" value="1"/>
</dbReference>